<evidence type="ECO:0000259" key="1">
    <source>
        <dbReference type="PROSITE" id="PS50164"/>
    </source>
</evidence>
<dbReference type="PROSITE" id="PS50164">
    <property type="entry name" value="GIY_YIG"/>
    <property type="match status" value="1"/>
</dbReference>
<proteinExistence type="predicted"/>
<reference evidence="2 3" key="1">
    <citation type="submission" date="2024-09" db="EMBL/GenBank/DDBJ databases">
        <authorList>
            <person name="Sun Q."/>
            <person name="Mori K."/>
        </authorList>
    </citation>
    <scope>NUCLEOTIDE SEQUENCE [LARGE SCALE GENOMIC DNA]</scope>
    <source>
        <strain evidence="2 3">CCM 7538</strain>
    </source>
</reference>
<evidence type="ECO:0000313" key="2">
    <source>
        <dbReference type="EMBL" id="MFC0322638.1"/>
    </source>
</evidence>
<name>A0ABV6HUT6_9PAST</name>
<dbReference type="RefSeq" id="WP_382373532.1">
    <property type="nucleotide sequence ID" value="NZ_JBHLWA010000014.1"/>
</dbReference>
<keyword evidence="3" id="KW-1185">Reference proteome</keyword>
<dbReference type="InterPro" id="IPR025579">
    <property type="entry name" value="DUF4357"/>
</dbReference>
<evidence type="ECO:0000313" key="3">
    <source>
        <dbReference type="Proteomes" id="UP001589769"/>
    </source>
</evidence>
<dbReference type="InterPro" id="IPR000305">
    <property type="entry name" value="GIY-YIG_endonuc"/>
</dbReference>
<dbReference type="CDD" id="cd10447">
    <property type="entry name" value="GIY-YIG_unchar_2"/>
    <property type="match status" value="1"/>
</dbReference>
<organism evidence="2 3">
    <name type="scientific">Gallibacterium melopsittaci</name>
    <dbReference type="NCBI Taxonomy" id="516063"/>
    <lineage>
        <taxon>Bacteria</taxon>
        <taxon>Pseudomonadati</taxon>
        <taxon>Pseudomonadota</taxon>
        <taxon>Gammaproteobacteria</taxon>
        <taxon>Pasteurellales</taxon>
        <taxon>Pasteurellaceae</taxon>
        <taxon>Gallibacterium</taxon>
    </lineage>
</organism>
<feature type="domain" description="GIY-YIG" evidence="1">
    <location>
        <begin position="56"/>
        <end position="132"/>
    </location>
</feature>
<protein>
    <submittedName>
        <fullName evidence="2">GIY-YIG nuclease family protein</fullName>
    </submittedName>
</protein>
<comment type="caution">
    <text evidence="2">The sequence shown here is derived from an EMBL/GenBank/DDBJ whole genome shotgun (WGS) entry which is preliminary data.</text>
</comment>
<sequence length="299" mass="33649">MRNIMHSTKHPTTIQIFLPSGDPSGIRVAEQTTSIMRLIEVPRAVLSDFLHMDEARQVGVYFLIGGADNDEVYIGQSGEVGKRIDQHHREDKKDWSRALVLISLTKNLTQTHALYLENLAIDTATKCTRFNLVNNNKGQKPHTPAPLKADCHAMFDIASLLLTTLGYPIFESLVKSENTHQQAIIFHCPRGNVDAQAIYTQEGMIVLKGSNFPYINKDEAKDYRHKMIDFCHELINKGVLEYDEKTGRCTFAKDYRFNSPSAATGLLLLTSTNGWTEFKTREGKTLKEVYVNSSGANDE</sequence>
<dbReference type="Pfam" id="PF14267">
    <property type="entry name" value="DUF4357"/>
    <property type="match status" value="1"/>
</dbReference>
<gene>
    <name evidence="2" type="ORF">ACFFHT_03555</name>
</gene>
<dbReference type="Proteomes" id="UP001589769">
    <property type="component" value="Unassembled WGS sequence"/>
</dbReference>
<accession>A0ABV6HUT6</accession>
<dbReference type="EMBL" id="JBHLWA010000014">
    <property type="protein sequence ID" value="MFC0322638.1"/>
    <property type="molecule type" value="Genomic_DNA"/>
</dbReference>